<dbReference type="AlphaFoldDB" id="A0A016RXT7"/>
<dbReference type="Proteomes" id="UP000024635">
    <property type="component" value="Unassembled WGS sequence"/>
</dbReference>
<keyword evidence="2" id="KW-1185">Reference proteome</keyword>
<name>A0A016RXT7_9BILA</name>
<proteinExistence type="predicted"/>
<organism evidence="1 2">
    <name type="scientific">Ancylostoma ceylanicum</name>
    <dbReference type="NCBI Taxonomy" id="53326"/>
    <lineage>
        <taxon>Eukaryota</taxon>
        <taxon>Metazoa</taxon>
        <taxon>Ecdysozoa</taxon>
        <taxon>Nematoda</taxon>
        <taxon>Chromadorea</taxon>
        <taxon>Rhabditida</taxon>
        <taxon>Rhabditina</taxon>
        <taxon>Rhabditomorpha</taxon>
        <taxon>Strongyloidea</taxon>
        <taxon>Ancylostomatidae</taxon>
        <taxon>Ancylostomatinae</taxon>
        <taxon>Ancylostoma</taxon>
    </lineage>
</organism>
<protein>
    <submittedName>
        <fullName evidence="1">Uncharacterized protein</fullName>
    </submittedName>
</protein>
<comment type="caution">
    <text evidence="1">The sequence shown here is derived from an EMBL/GenBank/DDBJ whole genome shotgun (WGS) entry which is preliminary data.</text>
</comment>
<evidence type="ECO:0000313" key="2">
    <source>
        <dbReference type="Proteomes" id="UP000024635"/>
    </source>
</evidence>
<sequence length="141" mass="16619">MVEKQCAFRSLSFRTLYLGSNIRPIRKFGTIVSRKSLEHDRCYRFIVHSKSRPLRSTNYWSAIVLNGSFVHLVLVQFMQHERRAFHSPILIQTRVEGLPIINVEVQLCQLYSFERILFDYSNQMAVVNSRKIYAIFSIFEA</sequence>
<gene>
    <name evidence="1" type="primary">Acey_s0343.g3058</name>
    <name evidence="1" type="ORF">Y032_0343g3058</name>
</gene>
<dbReference type="EMBL" id="JARK01001679">
    <property type="protein sequence ID" value="EYB83081.1"/>
    <property type="molecule type" value="Genomic_DNA"/>
</dbReference>
<evidence type="ECO:0000313" key="1">
    <source>
        <dbReference type="EMBL" id="EYB83081.1"/>
    </source>
</evidence>
<accession>A0A016RXT7</accession>
<reference evidence="2" key="1">
    <citation type="journal article" date="2015" name="Nat. Genet.">
        <title>The genome and transcriptome of the zoonotic hookworm Ancylostoma ceylanicum identify infection-specific gene families.</title>
        <authorList>
            <person name="Schwarz E.M."/>
            <person name="Hu Y."/>
            <person name="Antoshechkin I."/>
            <person name="Miller M.M."/>
            <person name="Sternberg P.W."/>
            <person name="Aroian R.V."/>
        </authorList>
    </citation>
    <scope>NUCLEOTIDE SEQUENCE</scope>
    <source>
        <strain evidence="2">HY135</strain>
    </source>
</reference>